<gene>
    <name evidence="2" type="ORF">CTOB1V02_LOCUS12143</name>
</gene>
<feature type="compositionally biased region" description="Polar residues" evidence="1">
    <location>
        <begin position="74"/>
        <end position="85"/>
    </location>
</feature>
<dbReference type="PANTHER" id="PTHR31751:SF42">
    <property type="entry name" value="PROTEIN CBG10204"/>
    <property type="match status" value="1"/>
</dbReference>
<dbReference type="OrthoDB" id="5814287at2759"/>
<sequence length="463" mass="52800">MWEGVMQWTGENRVFRSPVTMTLGISGCKQSSGHVAHQFQMTEDICESIPKPQNQTSTPEPPTTASPLATSTPVRTSIPETSNASMPLPVAEYSTTTTSPPTPERPRSDDSFQPSTISFETVDEPSVVDSGTCKYLIVERTILEDLLRRSVCPRQRCISQVVDVTHVKRQYGAVVKYQLRCFSGHVEMWTSSASAGQHKYDINIEIISSTITCGGSVATSVAVANAMNLCWPSESTFFTQQAAYVYPAINKVYKERQAEILEAHKGRELVVTNGKILLKWKKFITNHVWFSIKTCGGDFETLQRTWFSLLKHIKNDHSDCDHPKRSRTHDNTKYIPKDSPILKDLENIISRPALLKQLEKAKEFYFTSYLESFHSLLLKYCDERHHYQYGGIISRLQLAFMDHNENIGRQQKKTNEVEHFRMACPKSTGTWKAVPVLERKTYTFREEVNIFSKARFPYRDFVT</sequence>
<organism evidence="2">
    <name type="scientific">Cyprideis torosa</name>
    <dbReference type="NCBI Taxonomy" id="163714"/>
    <lineage>
        <taxon>Eukaryota</taxon>
        <taxon>Metazoa</taxon>
        <taxon>Ecdysozoa</taxon>
        <taxon>Arthropoda</taxon>
        <taxon>Crustacea</taxon>
        <taxon>Oligostraca</taxon>
        <taxon>Ostracoda</taxon>
        <taxon>Podocopa</taxon>
        <taxon>Podocopida</taxon>
        <taxon>Cytherocopina</taxon>
        <taxon>Cytheroidea</taxon>
        <taxon>Cytherideidae</taxon>
        <taxon>Cyprideis</taxon>
    </lineage>
</organism>
<dbReference type="AlphaFoldDB" id="A0A7R8ZWH8"/>
<reference evidence="2" key="1">
    <citation type="submission" date="2020-11" db="EMBL/GenBank/DDBJ databases">
        <authorList>
            <person name="Tran Van P."/>
        </authorList>
    </citation>
    <scope>NUCLEOTIDE SEQUENCE</scope>
</reference>
<name>A0A7R8ZWH8_9CRUS</name>
<evidence type="ECO:0000256" key="1">
    <source>
        <dbReference type="SAM" id="MobiDB-lite"/>
    </source>
</evidence>
<proteinExistence type="predicted"/>
<feature type="non-terminal residue" evidence="2">
    <location>
        <position position="1"/>
    </location>
</feature>
<feature type="region of interest" description="Disordered" evidence="1">
    <location>
        <begin position="49"/>
        <end position="115"/>
    </location>
</feature>
<dbReference type="PANTHER" id="PTHR31751">
    <property type="entry name" value="SI:CH211-108C17.2-RELATED-RELATED"/>
    <property type="match status" value="1"/>
</dbReference>
<dbReference type="EMBL" id="OB668380">
    <property type="protein sequence ID" value="CAD7234327.1"/>
    <property type="molecule type" value="Genomic_DNA"/>
</dbReference>
<protein>
    <submittedName>
        <fullName evidence="2">Uncharacterized protein</fullName>
    </submittedName>
</protein>
<evidence type="ECO:0000313" key="2">
    <source>
        <dbReference type="EMBL" id="CAD7234327.1"/>
    </source>
</evidence>
<accession>A0A7R8ZWH8</accession>